<dbReference type="Proteomes" id="UP000737402">
    <property type="component" value="Unassembled WGS sequence"/>
</dbReference>
<keyword evidence="1" id="KW-0472">Membrane</keyword>
<evidence type="ECO:0000256" key="1">
    <source>
        <dbReference type="SAM" id="Phobius"/>
    </source>
</evidence>
<dbReference type="Pfam" id="PF26135">
    <property type="entry name" value="YuzI"/>
    <property type="match status" value="1"/>
</dbReference>
<name>A0ABS2P100_9BACI</name>
<feature type="transmembrane region" description="Helical" evidence="1">
    <location>
        <begin position="36"/>
        <end position="52"/>
    </location>
</feature>
<organism evidence="2 3">
    <name type="scientific">Sutcliffiella tianshenii</name>
    <dbReference type="NCBI Taxonomy" id="1463404"/>
    <lineage>
        <taxon>Bacteria</taxon>
        <taxon>Bacillati</taxon>
        <taxon>Bacillota</taxon>
        <taxon>Bacilli</taxon>
        <taxon>Bacillales</taxon>
        <taxon>Bacillaceae</taxon>
        <taxon>Sutcliffiella</taxon>
    </lineage>
</organism>
<protein>
    <submittedName>
        <fullName evidence="2">Uncharacterized protein</fullName>
    </submittedName>
</protein>
<reference evidence="2 3" key="1">
    <citation type="submission" date="2021-01" db="EMBL/GenBank/DDBJ databases">
        <title>Genomic Encyclopedia of Type Strains, Phase IV (KMG-IV): sequencing the most valuable type-strain genomes for metagenomic binning, comparative biology and taxonomic classification.</title>
        <authorList>
            <person name="Goeker M."/>
        </authorList>
    </citation>
    <scope>NUCLEOTIDE SEQUENCE [LARGE SCALE GENOMIC DNA]</scope>
    <source>
        <strain evidence="2 3">DSM 25879</strain>
    </source>
</reference>
<sequence length="63" mass="7027">MAVSGGISILAYLNLFATGSSIVEFFKFILLRPECYLLPLGIGTVSWALFSLQKKKPTFREKD</sequence>
<accession>A0ABS2P100</accession>
<keyword evidence="1" id="KW-0812">Transmembrane</keyword>
<evidence type="ECO:0000313" key="3">
    <source>
        <dbReference type="Proteomes" id="UP000737402"/>
    </source>
</evidence>
<feature type="transmembrane region" description="Helical" evidence="1">
    <location>
        <begin position="12"/>
        <end position="30"/>
    </location>
</feature>
<dbReference type="InterPro" id="IPR058887">
    <property type="entry name" value="YuzI-like"/>
</dbReference>
<gene>
    <name evidence="2" type="ORF">JOC95_002491</name>
</gene>
<comment type="caution">
    <text evidence="2">The sequence shown here is derived from an EMBL/GenBank/DDBJ whole genome shotgun (WGS) entry which is preliminary data.</text>
</comment>
<proteinExistence type="predicted"/>
<evidence type="ECO:0000313" key="2">
    <source>
        <dbReference type="EMBL" id="MBM7620636.1"/>
    </source>
</evidence>
<keyword evidence="1" id="KW-1133">Transmembrane helix</keyword>
<keyword evidence="3" id="KW-1185">Reference proteome</keyword>
<dbReference type="EMBL" id="JAFBED010000005">
    <property type="protein sequence ID" value="MBM7620636.1"/>
    <property type="molecule type" value="Genomic_DNA"/>
</dbReference>